<evidence type="ECO:0000256" key="1">
    <source>
        <dbReference type="ARBA" id="ARBA00004127"/>
    </source>
</evidence>
<feature type="transmembrane region" description="Helical" evidence="12">
    <location>
        <begin position="1107"/>
        <end position="1126"/>
    </location>
</feature>
<dbReference type="InterPro" id="IPR017871">
    <property type="entry name" value="ABC_transporter-like_CS"/>
</dbReference>
<dbReference type="InterPro" id="IPR056264">
    <property type="entry name" value="R2_ABCA1-4-like"/>
</dbReference>
<evidence type="ECO:0000256" key="10">
    <source>
        <dbReference type="ARBA" id="ARBA00023180"/>
    </source>
</evidence>
<keyword evidence="6 14" id="KW-0067">ATP-binding</keyword>
<evidence type="ECO:0000256" key="7">
    <source>
        <dbReference type="ARBA" id="ARBA00022989"/>
    </source>
</evidence>
<comment type="catalytic activity">
    <reaction evidence="11">
        <text>cholesterol(in) + ATP + H2O = cholesterol(out) + ADP + phosphate + H(+)</text>
        <dbReference type="Rhea" id="RHEA:39051"/>
        <dbReference type="ChEBI" id="CHEBI:15377"/>
        <dbReference type="ChEBI" id="CHEBI:15378"/>
        <dbReference type="ChEBI" id="CHEBI:16113"/>
        <dbReference type="ChEBI" id="CHEBI:30616"/>
        <dbReference type="ChEBI" id="CHEBI:43474"/>
        <dbReference type="ChEBI" id="CHEBI:456216"/>
    </reaction>
    <physiologicalReaction direction="left-to-right" evidence="11">
        <dbReference type="Rhea" id="RHEA:39052"/>
    </physiologicalReaction>
</comment>
<keyword evidence="4" id="KW-0677">Repeat</keyword>
<dbReference type="Proteomes" id="UP000596742">
    <property type="component" value="Unassembled WGS sequence"/>
</dbReference>
<dbReference type="GO" id="GO:0140359">
    <property type="term" value="F:ABC-type transporter activity"/>
    <property type="evidence" value="ECO:0007669"/>
    <property type="project" value="InterPro"/>
</dbReference>
<keyword evidence="9 12" id="KW-0472">Membrane</keyword>
<feature type="domain" description="ABC transporter" evidence="13">
    <location>
        <begin position="397"/>
        <end position="630"/>
    </location>
</feature>
<dbReference type="OrthoDB" id="6512918at2759"/>
<dbReference type="InterPro" id="IPR026082">
    <property type="entry name" value="ABCA"/>
</dbReference>
<dbReference type="GO" id="GO:0005524">
    <property type="term" value="F:ATP binding"/>
    <property type="evidence" value="ECO:0007669"/>
    <property type="project" value="UniProtKB-KW"/>
</dbReference>
<comment type="caution">
    <text evidence="14">The sequence shown here is derived from an EMBL/GenBank/DDBJ whole genome shotgun (WGS) entry which is preliminary data.</text>
</comment>
<dbReference type="Pfam" id="PF23321">
    <property type="entry name" value="R1_ABCA1"/>
    <property type="match status" value="1"/>
</dbReference>
<feature type="transmembrane region" description="Helical" evidence="12">
    <location>
        <begin position="1012"/>
        <end position="1033"/>
    </location>
</feature>
<dbReference type="SMART" id="SM00382">
    <property type="entry name" value="AAA"/>
    <property type="match status" value="2"/>
</dbReference>
<gene>
    <name evidence="14" type="ORF">MGAL_10B082872</name>
</gene>
<feature type="transmembrane region" description="Helical" evidence="12">
    <location>
        <begin position="1072"/>
        <end position="1095"/>
    </location>
</feature>
<protein>
    <submittedName>
        <fullName evidence="14">ATP-binding cassette, subfamily A (ABC1), member 3</fullName>
    </submittedName>
</protein>
<feature type="transmembrane region" description="Helical" evidence="12">
    <location>
        <begin position="1183"/>
        <end position="1204"/>
    </location>
</feature>
<accession>A0A8B6G1J6</accession>
<keyword evidence="5" id="KW-0547">Nucleotide-binding</keyword>
<dbReference type="GO" id="GO:0012505">
    <property type="term" value="C:endomembrane system"/>
    <property type="evidence" value="ECO:0007669"/>
    <property type="project" value="UniProtKB-SubCell"/>
</dbReference>
<feature type="domain" description="ABC transporter" evidence="13">
    <location>
        <begin position="1277"/>
        <end position="1507"/>
    </location>
</feature>
<keyword evidence="10" id="KW-0325">Glycoprotein</keyword>
<dbReference type="InterPro" id="IPR013525">
    <property type="entry name" value="ABC2_TM"/>
</dbReference>
<comment type="subcellular location">
    <subcellularLocation>
        <location evidence="1">Endomembrane system</location>
        <topology evidence="1">Multi-pass membrane protein</topology>
    </subcellularLocation>
</comment>
<feature type="transmembrane region" description="Helical" evidence="12">
    <location>
        <begin position="173"/>
        <end position="198"/>
    </location>
</feature>
<evidence type="ECO:0000256" key="5">
    <source>
        <dbReference type="ARBA" id="ARBA00022741"/>
    </source>
</evidence>
<dbReference type="InterPro" id="IPR027417">
    <property type="entry name" value="P-loop_NTPase"/>
</dbReference>
<dbReference type="Pfam" id="PF00005">
    <property type="entry name" value="ABC_tran"/>
    <property type="match status" value="2"/>
</dbReference>
<dbReference type="FunFam" id="3.40.50.300:FF:000465">
    <property type="entry name" value="ATP-binding cassette, sub-family A (ABC1), member 3"/>
    <property type="match status" value="1"/>
</dbReference>
<dbReference type="PANTHER" id="PTHR19229">
    <property type="entry name" value="ATP-BINDING CASSETTE TRANSPORTER SUBFAMILY A ABCA"/>
    <property type="match status" value="1"/>
</dbReference>
<dbReference type="InterPro" id="IPR003439">
    <property type="entry name" value="ABC_transporter-like_ATP-bd"/>
</dbReference>
<keyword evidence="3 12" id="KW-0812">Transmembrane</keyword>
<evidence type="ECO:0000313" key="14">
    <source>
        <dbReference type="EMBL" id="VDI57346.1"/>
    </source>
</evidence>
<evidence type="ECO:0000313" key="15">
    <source>
        <dbReference type="Proteomes" id="UP000596742"/>
    </source>
</evidence>
<dbReference type="GO" id="GO:0016887">
    <property type="term" value="F:ATP hydrolysis activity"/>
    <property type="evidence" value="ECO:0007669"/>
    <property type="project" value="InterPro"/>
</dbReference>
<feature type="transmembrane region" description="Helical" evidence="12">
    <location>
        <begin position="962"/>
        <end position="982"/>
    </location>
</feature>
<sequence>MKIEEVKSTTKTQRIATHSHIKGLGLDENGYAIQNAAGLVGQELARESVYNFAEYLRCIMLNCLKLAALHAILGYVREGFTALQTAISQSVISIIANETGSQTRLKQIELGLHRHPYPPYNDDKYVLVIQQQFPLILILSFVLVALNIVKDIVHEKERKLKESMKMMGLSNWLHWMAWFIKYTVFLFITVLIMTILLAVKTDKGAVINKSNPVIIFIFLMLYAISTISFCCTVSVFFSKANSGAAAGGILFFLTYIPYLFLQPRYADLSLTTKLTSSLISNVAMSYGGQVIGMFEGTGAGVQWNTLTQGASVDDNFSLAYIMMMMVVDTVLYGIITWYIEAVFPGEYGVPLPWYFPFTSSYWFGTVASDEMEGDENYLNTRSSEYFEQDPTRLRPGIQIRNLKKVFKTNGTMKTAVEGMTLNIYEGQITALLGHNGAGKTTTISMLTGFFPPSSGTAKVNGYDIRKDITSVRSSLGLCPQHDILFDSLTVEEHLQFFACLKGCPKDTVKDEVDSMISQINLKNKRSAASKTLSGGMKRKLSVGIALIAGSKIVILDEPSSGLDPDARRQIWTVLQKNKEGRTMILTTHFMDEADLLGDRIAIMADGDVKCYGTSLFLKNKYGAGYHMVIVKDVTCDVNRMTEVIKSYVPSAEMENNVGAELSYILPHECSHKFEEMFTNIEENKTAYGIASYGASVTTMEEVFLRVGENRSIELPQHNGAVGTKNNVRMDLSVNTTGRDTPRFISEVTSSMKKNKGTALFLQQFYAMFIKRAKHTMRNKIVTVTQLAIPLFYTIMALTVVRTFPGPQDSPPLKLNVSAYGRNTIVYNERGGGQGLNMMGHFFEMQFKKSHDDVVNVKRDSQFNNIDDYLFQQGIDGLGYYNLHYIVGAKLVNVTNKIKATAYFNDQSFHSSAISLATMFNSVIKFVMNGTGYSLSTVNSPLPRTQTQKIRDETKGSTTGFTISFNFVFGISFLSSSFVLFLIKERATKAKHIQFVSGVSPINFWLSTFCWDMINYIIPCIFLIITFVAFDITAYLDPVSHVGHMALLLILYGWAMLPFMYLLSFIFTVPSTGFVWLTMFNILSGDATILAVGILGIPQLDLEDLAKALEWVFLTFLPNFCLGQGLMDYYMNYEYLEVCKPIIGLCKAFPNPCCKDVNIGDDKCGPEGCFPLSSNYLGWEKNGIGRMLVFLAVQGIAYFSLLLFLESRYLNRFQYAVGQRKERTNSQLSNDSEVINEHTPLLGPNRNVSIVQEDTDVATERARLANASLSELFNTDSLIMKELTKYYDNNLAVDHTAVGIPEGECFGLLGVNGAGKTTTFKILTGDEVMSSGNAYLDGISVTENITEVRQRLGYCPQYDALIDQMTGRETLYMFARLCGVHETVIPEVVDGLITSLLLQKHADKLVKAYSGGNKRKLSTAIALVGNPPIVFLDEPTTGMDPVARRHLWDVLSNIRDSGRTLVLTSHSMEECEALCTRLAIMVNGQFKCLGSPQHLKNKFGEGYSLLARIGTPPDGIEPDIQPLMRFIKDKFPNSEIKDIHQEMIHYHVKDTKLTWAKIFGLMEQAKVEYNIEDYSVSQTTLEQVFINFARSQIPPIETKKTSEKSTLTQEEWVRHFLTLLGIIGLLDMDPSNHAQYD</sequence>
<dbReference type="GO" id="GO:0016020">
    <property type="term" value="C:membrane"/>
    <property type="evidence" value="ECO:0007669"/>
    <property type="project" value="InterPro"/>
</dbReference>
<dbReference type="SUPFAM" id="SSF52540">
    <property type="entry name" value="P-loop containing nucleoside triphosphate hydrolases"/>
    <property type="match status" value="2"/>
</dbReference>
<evidence type="ECO:0000256" key="4">
    <source>
        <dbReference type="ARBA" id="ARBA00022737"/>
    </source>
</evidence>
<keyword evidence="7 12" id="KW-1133">Transmembrane helix</keyword>
<evidence type="ECO:0000259" key="13">
    <source>
        <dbReference type="PROSITE" id="PS50893"/>
    </source>
</evidence>
<dbReference type="InterPro" id="IPR003593">
    <property type="entry name" value="AAA+_ATPase"/>
</dbReference>
<dbReference type="EMBL" id="UYJE01007722">
    <property type="protein sequence ID" value="VDI57346.1"/>
    <property type="molecule type" value="Genomic_DNA"/>
</dbReference>
<evidence type="ECO:0000256" key="11">
    <source>
        <dbReference type="ARBA" id="ARBA00050894"/>
    </source>
</evidence>
<name>A0A8B6G1J6_MYTGA</name>
<feature type="transmembrane region" description="Helical" evidence="12">
    <location>
        <begin position="213"/>
        <end position="237"/>
    </location>
</feature>
<feature type="transmembrane region" description="Helical" evidence="12">
    <location>
        <begin position="1045"/>
        <end position="1066"/>
    </location>
</feature>
<keyword evidence="15" id="KW-1185">Reference proteome</keyword>
<reference evidence="14" key="1">
    <citation type="submission" date="2018-11" db="EMBL/GenBank/DDBJ databases">
        <authorList>
            <person name="Alioto T."/>
            <person name="Alioto T."/>
        </authorList>
    </citation>
    <scope>NUCLEOTIDE SEQUENCE</scope>
</reference>
<dbReference type="PANTHER" id="PTHR19229:SF250">
    <property type="entry name" value="ABC TRANSPORTER DOMAIN-CONTAINING PROTEIN-RELATED"/>
    <property type="match status" value="1"/>
</dbReference>
<dbReference type="PROSITE" id="PS00211">
    <property type="entry name" value="ABC_TRANSPORTER_1"/>
    <property type="match status" value="1"/>
</dbReference>
<evidence type="ECO:0000256" key="2">
    <source>
        <dbReference type="ARBA" id="ARBA00022448"/>
    </source>
</evidence>
<dbReference type="GO" id="GO:0005737">
    <property type="term" value="C:cytoplasm"/>
    <property type="evidence" value="ECO:0007669"/>
    <property type="project" value="UniProtKB-ARBA"/>
</dbReference>
<dbReference type="CDD" id="cd03263">
    <property type="entry name" value="ABC_subfamily_A"/>
    <property type="match status" value="2"/>
</dbReference>
<feature type="transmembrane region" description="Helical" evidence="12">
    <location>
        <begin position="244"/>
        <end position="261"/>
    </location>
</feature>
<evidence type="ECO:0000256" key="8">
    <source>
        <dbReference type="ARBA" id="ARBA00023055"/>
    </source>
</evidence>
<proteinExistence type="predicted"/>
<dbReference type="Pfam" id="PF12698">
    <property type="entry name" value="ABC2_membrane_3"/>
    <property type="match status" value="2"/>
</dbReference>
<feature type="transmembrane region" description="Helical" evidence="12">
    <location>
        <begin position="318"/>
        <end position="339"/>
    </location>
</feature>
<evidence type="ECO:0000256" key="9">
    <source>
        <dbReference type="ARBA" id="ARBA00023136"/>
    </source>
</evidence>
<dbReference type="GO" id="GO:0005319">
    <property type="term" value="F:lipid transporter activity"/>
    <property type="evidence" value="ECO:0007669"/>
    <property type="project" value="TreeGrafter"/>
</dbReference>
<keyword evidence="2" id="KW-0813">Transport</keyword>
<organism evidence="14 15">
    <name type="scientific">Mytilus galloprovincialis</name>
    <name type="common">Mediterranean mussel</name>
    <dbReference type="NCBI Taxonomy" id="29158"/>
    <lineage>
        <taxon>Eukaryota</taxon>
        <taxon>Metazoa</taxon>
        <taxon>Spiralia</taxon>
        <taxon>Lophotrochozoa</taxon>
        <taxon>Mollusca</taxon>
        <taxon>Bivalvia</taxon>
        <taxon>Autobranchia</taxon>
        <taxon>Pteriomorphia</taxon>
        <taxon>Mytilida</taxon>
        <taxon>Mytiloidea</taxon>
        <taxon>Mytilidae</taxon>
        <taxon>Mytilinae</taxon>
        <taxon>Mytilus</taxon>
    </lineage>
</organism>
<keyword evidence="8" id="KW-0445">Lipid transport</keyword>
<dbReference type="FunFam" id="3.40.50.300:FF:000327">
    <property type="entry name" value="ATP-binding cassette sub-family A member 3"/>
    <property type="match status" value="1"/>
</dbReference>
<evidence type="ECO:0000256" key="3">
    <source>
        <dbReference type="ARBA" id="ARBA00022692"/>
    </source>
</evidence>
<feature type="transmembrane region" description="Helical" evidence="12">
    <location>
        <begin position="133"/>
        <end position="153"/>
    </location>
</feature>
<dbReference type="Gene3D" id="3.40.50.300">
    <property type="entry name" value="P-loop containing nucleotide triphosphate hydrolases"/>
    <property type="match status" value="3"/>
</dbReference>
<evidence type="ECO:0000256" key="12">
    <source>
        <dbReference type="SAM" id="Phobius"/>
    </source>
</evidence>
<dbReference type="PROSITE" id="PS50893">
    <property type="entry name" value="ABC_TRANSPORTER_2"/>
    <property type="match status" value="2"/>
</dbReference>
<evidence type="ECO:0000256" key="6">
    <source>
        <dbReference type="ARBA" id="ARBA00022840"/>
    </source>
</evidence>